<dbReference type="eggNOG" id="KOG0634">
    <property type="taxonomic scope" value="Eukaryota"/>
</dbReference>
<dbReference type="Proteomes" id="UP000053201">
    <property type="component" value="Unassembled WGS sequence"/>
</dbReference>
<dbReference type="OMA" id="RRCTIAK"/>
<dbReference type="InterPro" id="IPR004839">
    <property type="entry name" value="Aminotransferase_I/II_large"/>
</dbReference>
<protein>
    <recommendedName>
        <fullName evidence="6">Aminotransferase class I/classII large domain-containing protein</fullName>
    </recommendedName>
</protein>
<evidence type="ECO:0000256" key="5">
    <source>
        <dbReference type="ARBA" id="ARBA00022898"/>
    </source>
</evidence>
<organism evidence="7 8">
    <name type="scientific">Spizellomyces punctatus (strain DAOM BR117)</name>
    <dbReference type="NCBI Taxonomy" id="645134"/>
    <lineage>
        <taxon>Eukaryota</taxon>
        <taxon>Fungi</taxon>
        <taxon>Fungi incertae sedis</taxon>
        <taxon>Chytridiomycota</taxon>
        <taxon>Chytridiomycota incertae sedis</taxon>
        <taxon>Chytridiomycetes</taxon>
        <taxon>Spizellomycetales</taxon>
        <taxon>Spizellomycetaceae</taxon>
        <taxon>Spizellomyces</taxon>
    </lineage>
</organism>
<dbReference type="InterPro" id="IPR015424">
    <property type="entry name" value="PyrdxlP-dep_Trfase"/>
</dbReference>
<evidence type="ECO:0000259" key="6">
    <source>
        <dbReference type="Pfam" id="PF00155"/>
    </source>
</evidence>
<accession>A0A0L0HF37</accession>
<dbReference type="InterPro" id="IPR050859">
    <property type="entry name" value="Class-I_PLP-dep_aminotransf"/>
</dbReference>
<sequence length="462" mass="51537">MTATAANCRHSTHLRSLAFPPSFVVIDCSPSLPFITTRFRTMTSEASNPDDYSRFFTVRSAARKPSAIRALQPLLSIPGMISLGGGNPNPTTFPFKELSFTLKDEAGGGEIHVESGDLQKALQYSPTNGIPEFVAWLKELQTSEHSPLYDSFDVCVGNGSQDVLTKAFEMLLAEGDNLLIESPAYVGSLAFLKPLGCKFVEVPVDKDGLDSDKLEEILSGWKDVRTRPKVLYTVPVGGNPTGVSTSVERKRKIYEIAKRYDIIILEDDPYYYLQFGDKRAATYFSMDADKRVLRFDSLSKIFSAGMRIGWVTGPKPLVDRIVLHGQATMLHPSGLSQMLAYQLLKKWGRDGFLKHTRSVAGFYEQKRDLFLQSASKRLQGVAEWTVPDAGMFVWLKLLGITDSSDLIKQKAMEKKVLLVPGFEFFPNPTTTPYVRASYSIAEAEDMDEALRRLRELVEEARS</sequence>
<dbReference type="GO" id="GO:1901605">
    <property type="term" value="P:alpha-amino acid metabolic process"/>
    <property type="evidence" value="ECO:0007669"/>
    <property type="project" value="TreeGrafter"/>
</dbReference>
<dbReference type="FunFam" id="3.40.640.10:FF:000071">
    <property type="entry name" value="Kynurenine/alpha-aminoadipate aminotransferase, mitochondrial"/>
    <property type="match status" value="1"/>
</dbReference>
<dbReference type="SUPFAM" id="SSF53383">
    <property type="entry name" value="PLP-dependent transferases"/>
    <property type="match status" value="1"/>
</dbReference>
<evidence type="ECO:0000256" key="3">
    <source>
        <dbReference type="ARBA" id="ARBA00022576"/>
    </source>
</evidence>
<dbReference type="RefSeq" id="XP_016607438.1">
    <property type="nucleotide sequence ID" value="XM_016753850.1"/>
</dbReference>
<evidence type="ECO:0000256" key="4">
    <source>
        <dbReference type="ARBA" id="ARBA00022679"/>
    </source>
</evidence>
<evidence type="ECO:0000313" key="7">
    <source>
        <dbReference type="EMBL" id="KNC99398.1"/>
    </source>
</evidence>
<feature type="domain" description="Aminotransferase class I/classII large" evidence="6">
    <location>
        <begin position="115"/>
        <end position="453"/>
    </location>
</feature>
<dbReference type="Pfam" id="PF00155">
    <property type="entry name" value="Aminotran_1_2"/>
    <property type="match status" value="1"/>
</dbReference>
<dbReference type="GO" id="GO:0047315">
    <property type="term" value="F:kynurenine-glyoxylate transaminase activity"/>
    <property type="evidence" value="ECO:0007669"/>
    <property type="project" value="UniProtKB-ARBA"/>
</dbReference>
<dbReference type="PANTHER" id="PTHR42790:SF19">
    <property type="entry name" value="KYNURENINE_ALPHA-AMINOADIPATE AMINOTRANSFERASE, MITOCHONDRIAL"/>
    <property type="match status" value="1"/>
</dbReference>
<proteinExistence type="inferred from homology"/>
<dbReference type="PANTHER" id="PTHR42790">
    <property type="entry name" value="AMINOTRANSFERASE"/>
    <property type="match status" value="1"/>
</dbReference>
<comment type="cofactor">
    <cofactor evidence="1">
        <name>pyridoxal 5'-phosphate</name>
        <dbReference type="ChEBI" id="CHEBI:597326"/>
    </cofactor>
</comment>
<name>A0A0L0HF37_SPIPD</name>
<evidence type="ECO:0000256" key="1">
    <source>
        <dbReference type="ARBA" id="ARBA00001933"/>
    </source>
</evidence>
<dbReference type="Gene3D" id="3.40.640.10">
    <property type="entry name" value="Type I PLP-dependent aspartate aminotransferase-like (Major domain)"/>
    <property type="match status" value="1"/>
</dbReference>
<dbReference type="GO" id="GO:0005759">
    <property type="term" value="C:mitochondrial matrix"/>
    <property type="evidence" value="ECO:0007669"/>
    <property type="project" value="UniProtKB-ARBA"/>
</dbReference>
<dbReference type="CDD" id="cd00609">
    <property type="entry name" value="AAT_like"/>
    <property type="match status" value="1"/>
</dbReference>
<dbReference type="GO" id="GO:0030170">
    <property type="term" value="F:pyridoxal phosphate binding"/>
    <property type="evidence" value="ECO:0007669"/>
    <property type="project" value="InterPro"/>
</dbReference>
<keyword evidence="5" id="KW-0663">Pyridoxal phosphate</keyword>
<dbReference type="VEuPathDB" id="FungiDB:SPPG_05641"/>
<comment type="similarity">
    <text evidence="2">Belongs to the class-I pyridoxal-phosphate-dependent aminotransferase family.</text>
</comment>
<keyword evidence="8" id="KW-1185">Reference proteome</keyword>
<evidence type="ECO:0000313" key="8">
    <source>
        <dbReference type="Proteomes" id="UP000053201"/>
    </source>
</evidence>
<dbReference type="FunCoup" id="A0A0L0HF37">
    <property type="interactions" value="137"/>
</dbReference>
<keyword evidence="3" id="KW-0032">Aminotransferase</keyword>
<dbReference type="GeneID" id="27689002"/>
<keyword evidence="4" id="KW-0808">Transferase</keyword>
<dbReference type="InParanoid" id="A0A0L0HF37"/>
<reference evidence="7 8" key="1">
    <citation type="submission" date="2009-08" db="EMBL/GenBank/DDBJ databases">
        <title>The Genome Sequence of Spizellomyces punctatus strain DAOM BR117.</title>
        <authorList>
            <consortium name="The Broad Institute Genome Sequencing Platform"/>
            <person name="Russ C."/>
            <person name="Cuomo C."/>
            <person name="Shea T."/>
            <person name="Young S.K."/>
            <person name="Zeng Q."/>
            <person name="Koehrsen M."/>
            <person name="Haas B."/>
            <person name="Borodovsky M."/>
            <person name="Guigo R."/>
            <person name="Alvarado L."/>
            <person name="Berlin A."/>
            <person name="Bochicchio J."/>
            <person name="Borenstein D."/>
            <person name="Chapman S."/>
            <person name="Chen Z."/>
            <person name="Engels R."/>
            <person name="Freedman E."/>
            <person name="Gellesch M."/>
            <person name="Goldberg J."/>
            <person name="Griggs A."/>
            <person name="Gujja S."/>
            <person name="Heiman D."/>
            <person name="Hepburn T."/>
            <person name="Howarth C."/>
            <person name="Jen D."/>
            <person name="Larson L."/>
            <person name="Lewis B."/>
            <person name="Mehta T."/>
            <person name="Park D."/>
            <person name="Pearson M."/>
            <person name="Roberts A."/>
            <person name="Saif S."/>
            <person name="Shenoy N."/>
            <person name="Sisk P."/>
            <person name="Stolte C."/>
            <person name="Sykes S."/>
            <person name="Thomson T."/>
            <person name="Walk T."/>
            <person name="White J."/>
            <person name="Yandava C."/>
            <person name="Burger G."/>
            <person name="Gray M.W."/>
            <person name="Holland P.W.H."/>
            <person name="King N."/>
            <person name="Lang F.B.F."/>
            <person name="Roger A.J."/>
            <person name="Ruiz-Trillo I."/>
            <person name="Lander E."/>
            <person name="Nusbaum C."/>
        </authorList>
    </citation>
    <scope>NUCLEOTIDE SEQUENCE [LARGE SCALE GENOMIC DNA]</scope>
    <source>
        <strain evidence="7 8">DAOM BR117</strain>
    </source>
</reference>
<dbReference type="OrthoDB" id="691673at2759"/>
<dbReference type="EMBL" id="KQ257458">
    <property type="protein sequence ID" value="KNC99398.1"/>
    <property type="molecule type" value="Genomic_DNA"/>
</dbReference>
<dbReference type="InterPro" id="IPR015421">
    <property type="entry name" value="PyrdxlP-dep_Trfase_major"/>
</dbReference>
<dbReference type="FunFam" id="3.90.1150.10:FF:000166">
    <property type="entry name" value="Kynurenine/alpha-aminoadipate aminotransferase, mitochondrial"/>
    <property type="match status" value="1"/>
</dbReference>
<dbReference type="GO" id="GO:0047536">
    <property type="term" value="F:2-aminoadipate transaminase activity"/>
    <property type="evidence" value="ECO:0007669"/>
    <property type="project" value="UniProtKB-ARBA"/>
</dbReference>
<dbReference type="AlphaFoldDB" id="A0A0L0HF37"/>
<gene>
    <name evidence="7" type="ORF">SPPG_05641</name>
</gene>
<evidence type="ECO:0000256" key="2">
    <source>
        <dbReference type="ARBA" id="ARBA00007441"/>
    </source>
</evidence>
<dbReference type="STRING" id="645134.A0A0L0HF37"/>